<sequence>MQSELPAGCAYLYGNTTRSPLAPPHRELSVAPASVVYMRFNPPVFTRVSEDGYKKNAVGSRRIHEPFLYRSQHQLSAVGVSMSKDIQGDRSVLNKQIGYHS</sequence>
<dbReference type="AlphaFoldDB" id="A0A1F7W2Y2"/>
<reference evidence="1 2" key="1">
    <citation type="journal article" date="2016" name="Nat. Commun.">
        <title>Thousands of microbial genomes shed light on interconnected biogeochemical processes in an aquifer system.</title>
        <authorList>
            <person name="Anantharaman K."/>
            <person name="Brown C.T."/>
            <person name="Hug L.A."/>
            <person name="Sharon I."/>
            <person name="Castelle C.J."/>
            <person name="Probst A.J."/>
            <person name="Thomas B.C."/>
            <person name="Singh A."/>
            <person name="Wilkins M.J."/>
            <person name="Karaoz U."/>
            <person name="Brodie E.L."/>
            <person name="Williams K.H."/>
            <person name="Hubbard S.S."/>
            <person name="Banfield J.F."/>
        </authorList>
    </citation>
    <scope>NUCLEOTIDE SEQUENCE [LARGE SCALE GENOMIC DNA]</scope>
</reference>
<evidence type="ECO:0000313" key="1">
    <source>
        <dbReference type="EMBL" id="OGL96587.1"/>
    </source>
</evidence>
<gene>
    <name evidence="1" type="ORF">A2318_02845</name>
</gene>
<name>A0A1F7W2Y2_9BACT</name>
<evidence type="ECO:0000313" key="2">
    <source>
        <dbReference type="Proteomes" id="UP000177331"/>
    </source>
</evidence>
<dbReference type="EMBL" id="MGFD01000064">
    <property type="protein sequence ID" value="OGL96587.1"/>
    <property type="molecule type" value="Genomic_DNA"/>
</dbReference>
<accession>A0A1F7W2Y2</accession>
<protein>
    <submittedName>
        <fullName evidence="1">Uncharacterized protein</fullName>
    </submittedName>
</protein>
<proteinExistence type="predicted"/>
<comment type="caution">
    <text evidence="1">The sequence shown here is derived from an EMBL/GenBank/DDBJ whole genome shotgun (WGS) entry which is preliminary data.</text>
</comment>
<organism evidence="1 2">
    <name type="scientific">Candidatus Uhrbacteria bacterium RIFOXYB2_FULL_45_11</name>
    <dbReference type="NCBI Taxonomy" id="1802421"/>
    <lineage>
        <taxon>Bacteria</taxon>
        <taxon>Candidatus Uhriibacteriota</taxon>
    </lineage>
</organism>
<dbReference type="Proteomes" id="UP000177331">
    <property type="component" value="Unassembled WGS sequence"/>
</dbReference>